<dbReference type="RefSeq" id="WP_232015858.1">
    <property type="nucleotide sequence ID" value="NZ_AP019308.1"/>
</dbReference>
<dbReference type="InterPro" id="IPR006119">
    <property type="entry name" value="Resolv_N"/>
</dbReference>
<gene>
    <name evidence="1" type="ORF">Back11_39060</name>
</gene>
<name>A0A3G9J9Q2_9BACL</name>
<dbReference type="PROSITE" id="PS51736">
    <property type="entry name" value="RECOMBINASES_3"/>
    <property type="match status" value="1"/>
</dbReference>
<sequence length="121" mass="14121">MRRAVFIRVSTDKEEQKKSLDNQQPLFFNFIEEKGWELHGIYQDVESGTTDKRPNLQRLIEDAKQRKFDVILAKELSRLARNGKLSYEIKDMAERSDTHIITLDNAVNTIEGNRSMFGLYA</sequence>
<organism evidence="1 2">
    <name type="scientific">Paenibacillus baekrokdamisoli</name>
    <dbReference type="NCBI Taxonomy" id="1712516"/>
    <lineage>
        <taxon>Bacteria</taxon>
        <taxon>Bacillati</taxon>
        <taxon>Bacillota</taxon>
        <taxon>Bacilli</taxon>
        <taxon>Bacillales</taxon>
        <taxon>Paenibacillaceae</taxon>
        <taxon>Paenibacillus</taxon>
    </lineage>
</organism>
<dbReference type="GO" id="GO:0000150">
    <property type="term" value="F:DNA strand exchange activity"/>
    <property type="evidence" value="ECO:0007669"/>
    <property type="project" value="InterPro"/>
</dbReference>
<accession>A0A3G9J9Q2</accession>
<reference evidence="1 2" key="1">
    <citation type="submission" date="2018-11" db="EMBL/GenBank/DDBJ databases">
        <title>Complete genome sequence of Paenibacillus baekrokdamisoli strain KCTC 33723.</title>
        <authorList>
            <person name="Kang S.W."/>
            <person name="Lee K.C."/>
            <person name="Kim K.K."/>
            <person name="Kim J.S."/>
            <person name="Kim D.S."/>
            <person name="Ko S.H."/>
            <person name="Yang S.H."/>
            <person name="Lee J.S."/>
        </authorList>
    </citation>
    <scope>NUCLEOTIDE SEQUENCE [LARGE SCALE GENOMIC DNA]</scope>
    <source>
        <strain evidence="1 2">KCTC 33723</strain>
    </source>
</reference>
<dbReference type="Pfam" id="PF00239">
    <property type="entry name" value="Resolvase"/>
    <property type="match status" value="1"/>
</dbReference>
<dbReference type="AlphaFoldDB" id="A0A3G9J9Q2"/>
<dbReference type="GO" id="GO:0003677">
    <property type="term" value="F:DNA binding"/>
    <property type="evidence" value="ECO:0007669"/>
    <property type="project" value="InterPro"/>
</dbReference>
<evidence type="ECO:0000313" key="1">
    <source>
        <dbReference type="EMBL" id="BBH22561.1"/>
    </source>
</evidence>
<dbReference type="SMART" id="SM00857">
    <property type="entry name" value="Resolvase"/>
    <property type="match status" value="1"/>
</dbReference>
<dbReference type="Gene3D" id="3.40.50.1390">
    <property type="entry name" value="Resolvase, N-terminal catalytic domain"/>
    <property type="match status" value="1"/>
</dbReference>
<dbReference type="InterPro" id="IPR036162">
    <property type="entry name" value="Resolvase-like_N_sf"/>
</dbReference>
<dbReference type="InterPro" id="IPR050639">
    <property type="entry name" value="SSR_resolvase"/>
</dbReference>
<dbReference type="PANTHER" id="PTHR30461">
    <property type="entry name" value="DNA-INVERTASE FROM LAMBDOID PROPHAGE"/>
    <property type="match status" value="1"/>
</dbReference>
<dbReference type="CDD" id="cd00338">
    <property type="entry name" value="Ser_Recombinase"/>
    <property type="match status" value="1"/>
</dbReference>
<protein>
    <submittedName>
        <fullName evidence="1">Uncharacterized protein</fullName>
    </submittedName>
</protein>
<proteinExistence type="predicted"/>
<dbReference type="SUPFAM" id="SSF53041">
    <property type="entry name" value="Resolvase-like"/>
    <property type="match status" value="1"/>
</dbReference>
<dbReference type="PANTHER" id="PTHR30461:SF23">
    <property type="entry name" value="DNA RECOMBINASE-RELATED"/>
    <property type="match status" value="1"/>
</dbReference>
<evidence type="ECO:0000313" key="2">
    <source>
        <dbReference type="Proteomes" id="UP000275368"/>
    </source>
</evidence>
<dbReference type="KEGG" id="pbk:Back11_39060"/>
<dbReference type="Proteomes" id="UP000275368">
    <property type="component" value="Chromosome"/>
</dbReference>
<keyword evidence="2" id="KW-1185">Reference proteome</keyword>
<dbReference type="EMBL" id="AP019308">
    <property type="protein sequence ID" value="BBH22561.1"/>
    <property type="molecule type" value="Genomic_DNA"/>
</dbReference>